<feature type="transmembrane region" description="Helical" evidence="10">
    <location>
        <begin position="138"/>
        <end position="156"/>
    </location>
</feature>
<feature type="transmembrane region" description="Helical" evidence="10">
    <location>
        <begin position="483"/>
        <end position="501"/>
    </location>
</feature>
<keyword evidence="8" id="KW-0462">Maltose metabolism</keyword>
<feature type="transmembrane region" description="Helical" evidence="10">
    <location>
        <begin position="408"/>
        <end position="433"/>
    </location>
</feature>
<evidence type="ECO:0000256" key="6">
    <source>
        <dbReference type="ARBA" id="ARBA00022989"/>
    </source>
</evidence>
<dbReference type="Pfam" id="PF00083">
    <property type="entry name" value="Sugar_tr"/>
    <property type="match status" value="1"/>
</dbReference>
<evidence type="ECO:0000313" key="12">
    <source>
        <dbReference type="EMBL" id="KAJ8099014.1"/>
    </source>
</evidence>
<dbReference type="PROSITE" id="PS50850">
    <property type="entry name" value="MFS"/>
    <property type="match status" value="1"/>
</dbReference>
<dbReference type="NCBIfam" id="TIGR00879">
    <property type="entry name" value="SP"/>
    <property type="match status" value="1"/>
</dbReference>
<feature type="transmembrane region" description="Helical" evidence="10">
    <location>
        <begin position="454"/>
        <end position="471"/>
    </location>
</feature>
<feature type="transmembrane region" description="Helical" evidence="10">
    <location>
        <begin position="162"/>
        <end position="184"/>
    </location>
</feature>
<dbReference type="InterPro" id="IPR020846">
    <property type="entry name" value="MFS_dom"/>
</dbReference>
<evidence type="ECO:0000256" key="7">
    <source>
        <dbReference type="ARBA" id="ARBA00023136"/>
    </source>
</evidence>
<protein>
    <submittedName>
        <fullName evidence="12">General substrate transporter</fullName>
    </submittedName>
</protein>
<dbReference type="GO" id="GO:0000023">
    <property type="term" value="P:maltose metabolic process"/>
    <property type="evidence" value="ECO:0007669"/>
    <property type="project" value="UniProtKB-KW"/>
</dbReference>
<keyword evidence="6 10" id="KW-1133">Transmembrane helix</keyword>
<dbReference type="FunFam" id="1.20.1250.20:FF:000149">
    <property type="entry name" value="MFS transporter, SP family, general alpha glucoside:H+ symporter"/>
    <property type="match status" value="1"/>
</dbReference>
<gene>
    <name evidence="12" type="ORF">POJ06DRAFT_255740</name>
</gene>
<evidence type="ECO:0000256" key="9">
    <source>
        <dbReference type="RuleBase" id="RU003346"/>
    </source>
</evidence>
<feature type="transmembrane region" description="Helical" evidence="10">
    <location>
        <begin position="196"/>
        <end position="215"/>
    </location>
</feature>
<dbReference type="InterPro" id="IPR003663">
    <property type="entry name" value="Sugar/inositol_transpt"/>
</dbReference>
<evidence type="ECO:0000256" key="5">
    <source>
        <dbReference type="ARBA" id="ARBA00022692"/>
    </source>
</evidence>
<feature type="transmembrane region" description="Helical" evidence="10">
    <location>
        <begin position="59"/>
        <end position="85"/>
    </location>
</feature>
<dbReference type="GO" id="GO:0005351">
    <property type="term" value="F:carbohydrate:proton symporter activity"/>
    <property type="evidence" value="ECO:0007669"/>
    <property type="project" value="TreeGrafter"/>
</dbReference>
<dbReference type="Gene3D" id="1.20.1250.20">
    <property type="entry name" value="MFS general substrate transporter like domains"/>
    <property type="match status" value="1"/>
</dbReference>
<evidence type="ECO:0000256" key="1">
    <source>
        <dbReference type="ARBA" id="ARBA00004141"/>
    </source>
</evidence>
<evidence type="ECO:0000256" key="2">
    <source>
        <dbReference type="ARBA" id="ARBA00010992"/>
    </source>
</evidence>
<feature type="transmembrane region" description="Helical" evidence="10">
    <location>
        <begin position="318"/>
        <end position="336"/>
    </location>
</feature>
<comment type="subcellular location">
    <subcellularLocation>
        <location evidence="1">Membrane</location>
        <topology evidence="1">Multi-pass membrane protein</topology>
    </subcellularLocation>
</comment>
<evidence type="ECO:0000256" key="3">
    <source>
        <dbReference type="ARBA" id="ARBA00022448"/>
    </source>
</evidence>
<keyword evidence="4" id="KW-0762">Sugar transport</keyword>
<keyword evidence="5 10" id="KW-0812">Transmembrane</keyword>
<dbReference type="EMBL" id="JARPMG010000007">
    <property type="protein sequence ID" value="KAJ8099014.1"/>
    <property type="molecule type" value="Genomic_DNA"/>
</dbReference>
<accession>A0AAD7QPJ1</accession>
<dbReference type="InterPro" id="IPR005828">
    <property type="entry name" value="MFS_sugar_transport-like"/>
</dbReference>
<dbReference type="PANTHER" id="PTHR48022:SF5">
    <property type="entry name" value="ALPHA-GLUCOSIDES PERMEASE MPH2-RELATED"/>
    <property type="match status" value="1"/>
</dbReference>
<feature type="domain" description="Major facilitator superfamily (MFS) profile" evidence="11">
    <location>
        <begin position="61"/>
        <end position="505"/>
    </location>
</feature>
<dbReference type="InterPro" id="IPR005829">
    <property type="entry name" value="Sugar_transporter_CS"/>
</dbReference>
<organism evidence="12 13">
    <name type="scientific">Lipomyces tetrasporus</name>
    <dbReference type="NCBI Taxonomy" id="54092"/>
    <lineage>
        <taxon>Eukaryota</taxon>
        <taxon>Fungi</taxon>
        <taxon>Dikarya</taxon>
        <taxon>Ascomycota</taxon>
        <taxon>Saccharomycotina</taxon>
        <taxon>Lipomycetes</taxon>
        <taxon>Lipomycetales</taxon>
        <taxon>Lipomycetaceae</taxon>
        <taxon>Lipomyces</taxon>
    </lineage>
</organism>
<evidence type="ECO:0000256" key="4">
    <source>
        <dbReference type="ARBA" id="ARBA00022597"/>
    </source>
</evidence>
<comment type="similarity">
    <text evidence="2 9">Belongs to the major facilitator superfamily. Sugar transporter (TC 2.A.1.1) family.</text>
</comment>
<keyword evidence="13" id="KW-1185">Reference proteome</keyword>
<evidence type="ECO:0000256" key="10">
    <source>
        <dbReference type="SAM" id="Phobius"/>
    </source>
</evidence>
<dbReference type="PANTHER" id="PTHR48022">
    <property type="entry name" value="PLASTIDIC GLUCOSE TRANSPORTER 4"/>
    <property type="match status" value="1"/>
</dbReference>
<dbReference type="RefSeq" id="XP_056042464.1">
    <property type="nucleotide sequence ID" value="XM_056187925.1"/>
</dbReference>
<feature type="transmembrane region" description="Helical" evidence="10">
    <location>
        <begin position="235"/>
        <end position="256"/>
    </location>
</feature>
<dbReference type="GeneID" id="80883091"/>
<name>A0AAD7QPJ1_9ASCO</name>
<evidence type="ECO:0000259" key="11">
    <source>
        <dbReference type="PROSITE" id="PS50850"/>
    </source>
</evidence>
<evidence type="ECO:0000256" key="8">
    <source>
        <dbReference type="ARBA" id="ARBA00026248"/>
    </source>
</evidence>
<keyword evidence="3 9" id="KW-0813">Transport</keyword>
<dbReference type="InterPro" id="IPR050360">
    <property type="entry name" value="MFS_Sugar_Transporters"/>
</dbReference>
<dbReference type="PROSITE" id="PS00217">
    <property type="entry name" value="SUGAR_TRANSPORT_2"/>
    <property type="match status" value="1"/>
</dbReference>
<dbReference type="Proteomes" id="UP001217417">
    <property type="component" value="Unassembled WGS sequence"/>
</dbReference>
<dbReference type="SUPFAM" id="SSF103473">
    <property type="entry name" value="MFS general substrate transporter"/>
    <property type="match status" value="1"/>
</dbReference>
<dbReference type="GO" id="GO:0016020">
    <property type="term" value="C:membrane"/>
    <property type="evidence" value="ECO:0007669"/>
    <property type="project" value="UniProtKB-SubCell"/>
</dbReference>
<sequence>MHFKSENVHVVEAGPEPAVLLPTVTQNLGEDLLVEAKDATTLEHQMTARQALKIYPKAVGWSILLSLVIIMEGYDTLLLGSFYAFPAFVKKFGALQPDGSYEVSAPWQAGLSNGSQVGSIIGLFIAGIASERFGYRKTLMSALIAISAFIFIQFFAPNIQTLQASYIFCGIPWGVFQTITTSYAAEVCPIALRGYLTTYVNLCWVIGQVIASGVLRGMLSVESEWGYRACYAIQWFWPIPILIGVFFAPESPWWLVRCDKTEEAAKAVDRLTTKADPNFNTEQKVAMMVHTNEMERKVSEGTSYLDCLKGTELRRTEIVSIVWLMQAFCGSALMGYSTYFYEQAGLPTTQSFNFTLIQYGLGAFGTMFSWVAMTYCGRRTLYLTGMSIMFVLLLIIGGLSFAPSSSTGASWAIGSMLLVFTLIYDCTVGPVCYSLVAEIPSTRLRSKSIVLARNTYNIGCIVNNIITPYMLNPTAWNWKAKTAFFWAGVNGMLIVWTFFRLPEPKGLAYSELDVLFERKVSARKFRTTAVDPFNGLTSELEIEKAAITMVEKVE</sequence>
<dbReference type="InterPro" id="IPR036259">
    <property type="entry name" value="MFS_trans_sf"/>
</dbReference>
<feature type="transmembrane region" description="Helical" evidence="10">
    <location>
        <begin position="105"/>
        <end position="126"/>
    </location>
</feature>
<reference evidence="12" key="1">
    <citation type="submission" date="2023-03" db="EMBL/GenBank/DDBJ databases">
        <title>Near-Complete genome sequence of Lipomyces tetrasporous NRRL Y-64009, an oleaginous yeast capable of growing on lignocellulosic hydrolysates.</title>
        <authorList>
            <consortium name="Lawrence Berkeley National Laboratory"/>
            <person name="Jagtap S.S."/>
            <person name="Liu J.-J."/>
            <person name="Walukiewicz H.E."/>
            <person name="Pangilinan J."/>
            <person name="Lipzen A."/>
            <person name="Ahrendt S."/>
            <person name="Koriabine M."/>
            <person name="Cobaugh K."/>
            <person name="Salamov A."/>
            <person name="Yoshinaga Y."/>
            <person name="Ng V."/>
            <person name="Daum C."/>
            <person name="Grigoriev I.V."/>
            <person name="Slininger P.J."/>
            <person name="Dien B.S."/>
            <person name="Jin Y.-S."/>
            <person name="Rao C.V."/>
        </authorList>
    </citation>
    <scope>NUCLEOTIDE SEQUENCE</scope>
    <source>
        <strain evidence="12">NRRL Y-64009</strain>
    </source>
</reference>
<dbReference type="AlphaFoldDB" id="A0AAD7QPJ1"/>
<feature type="transmembrane region" description="Helical" evidence="10">
    <location>
        <begin position="356"/>
        <end position="373"/>
    </location>
</feature>
<keyword evidence="7 10" id="KW-0472">Membrane</keyword>
<feature type="transmembrane region" description="Helical" evidence="10">
    <location>
        <begin position="380"/>
        <end position="402"/>
    </location>
</feature>
<evidence type="ECO:0000313" key="13">
    <source>
        <dbReference type="Proteomes" id="UP001217417"/>
    </source>
</evidence>
<proteinExistence type="inferred from homology"/>
<comment type="caution">
    <text evidence="12">The sequence shown here is derived from an EMBL/GenBank/DDBJ whole genome shotgun (WGS) entry which is preliminary data.</text>
</comment>